<name>E6Q6S2_9ZZZZ</name>
<evidence type="ECO:0000256" key="1">
    <source>
        <dbReference type="SAM" id="Coils"/>
    </source>
</evidence>
<feature type="coiled-coil region" evidence="1">
    <location>
        <begin position="306"/>
        <end position="340"/>
    </location>
</feature>
<dbReference type="AlphaFoldDB" id="E6Q6S2"/>
<reference evidence="2" key="1">
    <citation type="submission" date="2009-10" db="EMBL/GenBank/DDBJ databases">
        <title>Diversity of trophic interactions inside an arsenic-rich microbial ecosystem.</title>
        <authorList>
            <person name="Bertin P.N."/>
            <person name="Heinrich-Salmeron A."/>
            <person name="Pelletier E."/>
            <person name="Goulhen-Chollet F."/>
            <person name="Arsene-Ploetze F."/>
            <person name="Gallien S."/>
            <person name="Calteau A."/>
            <person name="Vallenet D."/>
            <person name="Casiot C."/>
            <person name="Chane-Woon-Ming B."/>
            <person name="Giloteaux L."/>
            <person name="Barakat M."/>
            <person name="Bonnefoy V."/>
            <person name="Bruneel O."/>
            <person name="Chandler M."/>
            <person name="Cleiss J."/>
            <person name="Duran R."/>
            <person name="Elbaz-Poulichet F."/>
            <person name="Fonknechten N."/>
            <person name="Lauga B."/>
            <person name="Mornico D."/>
            <person name="Ortet P."/>
            <person name="Schaeffer C."/>
            <person name="Siguier P."/>
            <person name="Alexander Thil Smith A."/>
            <person name="Van Dorsselaer A."/>
            <person name="Weissenbach J."/>
            <person name="Medigue C."/>
            <person name="Le Paslier D."/>
        </authorList>
    </citation>
    <scope>NUCLEOTIDE SEQUENCE</scope>
</reference>
<evidence type="ECO:0000313" key="2">
    <source>
        <dbReference type="EMBL" id="CBI02897.1"/>
    </source>
</evidence>
<gene>
    <name evidence="2" type="ORF">CARN4_1262</name>
</gene>
<comment type="caution">
    <text evidence="2">The sequence shown here is derived from an EMBL/GenBank/DDBJ whole genome shotgun (WGS) entry which is preliminary data.</text>
</comment>
<proteinExistence type="predicted"/>
<accession>E6Q6S2</accession>
<dbReference type="EMBL" id="CABO01000043">
    <property type="protein sequence ID" value="CBI02897.1"/>
    <property type="molecule type" value="Genomic_DNA"/>
</dbReference>
<protein>
    <submittedName>
        <fullName evidence="2">Uncharacterized protein</fullName>
    </submittedName>
</protein>
<keyword evidence="1" id="KW-0175">Coiled coil</keyword>
<organism evidence="2">
    <name type="scientific">mine drainage metagenome</name>
    <dbReference type="NCBI Taxonomy" id="410659"/>
    <lineage>
        <taxon>unclassified sequences</taxon>
        <taxon>metagenomes</taxon>
        <taxon>ecological metagenomes</taxon>
    </lineage>
</organism>
<sequence length="586" mass="64992">MIGDRVGWNRTVPLTRTVLRVRVHTGESAGAFRRSCDVAREWLEGIAHRHGVAIVDEVGAPPRGATPMLLMREVQRRQTISSLLAEYRHGDERDRDRLWHGQLSVSPHPQHGGDAAVVDLSLRLTYRSDDPLDLYPPALFRALIERVGLVDGAPLSTAPWRVGESDLPALIAAVDRPERRHPILLLSEPFSVDADELAEKLAGIARVACVSDDAGWGLTTRFGRQASAFGGFARLFPAHGSFAEPKNSIGFNPQRILTPGSAGGESPGAAFARRLREAVLDANSYRFETRAVLRWEEVREPAQQPVDDGAARIAELESTNDALRKELAAARIDIQKLYAEWDESVREGDALRKERAESLSLPLGEFTEDERVELRKAFAATELLAEHFGREASLHDRITDAEALAERFRLRLYETTHVADRAAVGNDDLAPRPVDWRDYAALDRWRESTFGARMLFHPRVEERLAAGHLTEENAAALFTILRALGGPFVDMCCGIPGARALWQNAVQGFVVRKAITSTGLGRVPAEQYDCTYGGRTIRGDEQWHVRQGGVDFEGRHACVYYAWLESPSAVLITSMPRHLDTANAYT</sequence>